<dbReference type="PANTHER" id="PTHR47723:SF19">
    <property type="entry name" value="POLYNUCLEOTIDYL TRANSFERASE, RIBONUCLEASE H-LIKE SUPERFAMILY PROTEIN"/>
    <property type="match status" value="1"/>
</dbReference>
<name>A0A843W992_COLES</name>
<gene>
    <name evidence="2" type="ORF">Taro_038890</name>
</gene>
<protein>
    <recommendedName>
        <fullName evidence="1">RNase H type-1 domain-containing protein</fullName>
    </recommendedName>
</protein>
<dbReference type="AlphaFoldDB" id="A0A843W992"/>
<accession>A0A843W992</accession>
<dbReference type="InterPro" id="IPR044730">
    <property type="entry name" value="RNase_H-like_dom_plant"/>
</dbReference>
<dbReference type="CDD" id="cd06222">
    <property type="entry name" value="RNase_H_like"/>
    <property type="match status" value="1"/>
</dbReference>
<dbReference type="Gene3D" id="3.30.420.10">
    <property type="entry name" value="Ribonuclease H-like superfamily/Ribonuclease H"/>
    <property type="match status" value="1"/>
</dbReference>
<dbReference type="PANTHER" id="PTHR47723">
    <property type="entry name" value="OS05G0353850 PROTEIN"/>
    <property type="match status" value="1"/>
</dbReference>
<dbReference type="GO" id="GO:0003676">
    <property type="term" value="F:nucleic acid binding"/>
    <property type="evidence" value="ECO:0007669"/>
    <property type="project" value="InterPro"/>
</dbReference>
<proteinExistence type="predicted"/>
<dbReference type="InterPro" id="IPR012337">
    <property type="entry name" value="RNaseH-like_sf"/>
</dbReference>
<comment type="caution">
    <text evidence="2">The sequence shown here is derived from an EMBL/GenBank/DDBJ whole genome shotgun (WGS) entry which is preliminary data.</text>
</comment>
<dbReference type="EMBL" id="NMUH01003533">
    <property type="protein sequence ID" value="MQM06069.1"/>
    <property type="molecule type" value="Genomic_DNA"/>
</dbReference>
<dbReference type="GO" id="GO:0004523">
    <property type="term" value="F:RNA-DNA hybrid ribonuclease activity"/>
    <property type="evidence" value="ECO:0007669"/>
    <property type="project" value="InterPro"/>
</dbReference>
<evidence type="ECO:0000313" key="3">
    <source>
        <dbReference type="Proteomes" id="UP000652761"/>
    </source>
</evidence>
<evidence type="ECO:0000313" key="2">
    <source>
        <dbReference type="EMBL" id="MQM06069.1"/>
    </source>
</evidence>
<sequence length="350" mass="39450">MAPTSSLPLINMAMKLRFMKSFYRKLNKEVFGDLSTNIKEAEADYSTAQNHYDEDPSTENYNVYCRAKEKLEHILSQEEVATNISDGLFSFLSNQESSSTVGKLMQFTFMSAIWEIWCSRNWARFQEQGMSAKHIVNRTMLSVHAVSSNFKTQQLPQAWSKALKKNGDNWLQKKIIAPMVIKWMHPPVGRLKLNVDGAFKSATGSAGGGGILRDHNGRCICAFAKNYQGTISALDAEARALRDGLAMFCSKGFLDIMVETDSLMLTQSITGQSQCPWDLTCIFQEMAEINHKLTTQIQHIPREANQTAHHLAGYGCSTNQTCFWELEAVLPHIVKDPYRLDKVGYPTLRT</sequence>
<keyword evidence="3" id="KW-1185">Reference proteome</keyword>
<dbReference type="InterPro" id="IPR002156">
    <property type="entry name" value="RNaseH_domain"/>
</dbReference>
<reference evidence="2" key="1">
    <citation type="submission" date="2017-07" db="EMBL/GenBank/DDBJ databases">
        <title>Taro Niue Genome Assembly and Annotation.</title>
        <authorList>
            <person name="Atibalentja N."/>
            <person name="Keating K."/>
            <person name="Fields C.J."/>
        </authorList>
    </citation>
    <scope>NUCLEOTIDE SEQUENCE</scope>
    <source>
        <strain evidence="2">Niue_2</strain>
        <tissue evidence="2">Leaf</tissue>
    </source>
</reference>
<dbReference type="InterPro" id="IPR053151">
    <property type="entry name" value="RNase_H-like"/>
</dbReference>
<dbReference type="Pfam" id="PF13456">
    <property type="entry name" value="RVT_3"/>
    <property type="match status" value="1"/>
</dbReference>
<evidence type="ECO:0000259" key="1">
    <source>
        <dbReference type="Pfam" id="PF13456"/>
    </source>
</evidence>
<dbReference type="InterPro" id="IPR036397">
    <property type="entry name" value="RNaseH_sf"/>
</dbReference>
<feature type="domain" description="RNase H type-1" evidence="1">
    <location>
        <begin position="194"/>
        <end position="312"/>
    </location>
</feature>
<dbReference type="Proteomes" id="UP000652761">
    <property type="component" value="Unassembled WGS sequence"/>
</dbReference>
<organism evidence="2 3">
    <name type="scientific">Colocasia esculenta</name>
    <name type="common">Wild taro</name>
    <name type="synonym">Arum esculentum</name>
    <dbReference type="NCBI Taxonomy" id="4460"/>
    <lineage>
        <taxon>Eukaryota</taxon>
        <taxon>Viridiplantae</taxon>
        <taxon>Streptophyta</taxon>
        <taxon>Embryophyta</taxon>
        <taxon>Tracheophyta</taxon>
        <taxon>Spermatophyta</taxon>
        <taxon>Magnoliopsida</taxon>
        <taxon>Liliopsida</taxon>
        <taxon>Araceae</taxon>
        <taxon>Aroideae</taxon>
        <taxon>Colocasieae</taxon>
        <taxon>Colocasia</taxon>
    </lineage>
</organism>
<dbReference type="SUPFAM" id="SSF53098">
    <property type="entry name" value="Ribonuclease H-like"/>
    <property type="match status" value="1"/>
</dbReference>